<evidence type="ECO:0000313" key="5">
    <source>
        <dbReference type="Proteomes" id="UP000541444"/>
    </source>
</evidence>
<dbReference type="InterPro" id="IPR002885">
    <property type="entry name" value="PPR_rpt"/>
</dbReference>
<dbReference type="FunFam" id="1.25.40.10:FF:000125">
    <property type="entry name" value="Pentatricopeptide repeat-containing protein"/>
    <property type="match status" value="1"/>
</dbReference>
<dbReference type="OrthoDB" id="185373at2759"/>
<evidence type="ECO:0008006" key="6">
    <source>
        <dbReference type="Google" id="ProtNLM"/>
    </source>
</evidence>
<dbReference type="InterPro" id="IPR046960">
    <property type="entry name" value="PPR_At4g14850-like_plant"/>
</dbReference>
<dbReference type="Pfam" id="PF13041">
    <property type="entry name" value="PPR_2"/>
    <property type="match status" value="1"/>
</dbReference>
<dbReference type="InterPro" id="IPR046848">
    <property type="entry name" value="E_motif"/>
</dbReference>
<dbReference type="Pfam" id="PF20431">
    <property type="entry name" value="E_motif"/>
    <property type="match status" value="1"/>
</dbReference>
<feature type="repeat" description="PPR" evidence="3">
    <location>
        <begin position="227"/>
        <end position="261"/>
    </location>
</feature>
<dbReference type="Gene3D" id="1.25.40.10">
    <property type="entry name" value="Tetratricopeptide repeat domain"/>
    <property type="match status" value="3"/>
</dbReference>
<dbReference type="Pfam" id="PF01535">
    <property type="entry name" value="PPR"/>
    <property type="match status" value="5"/>
</dbReference>
<keyword evidence="2" id="KW-0677">Repeat</keyword>
<dbReference type="PANTHER" id="PTHR47926:SF484">
    <property type="entry name" value="PENTATRICOPEPTIDE REPEAT-CONTAINING PROTEIN"/>
    <property type="match status" value="1"/>
</dbReference>
<dbReference type="FunFam" id="1.25.40.10:FF:000345">
    <property type="entry name" value="Pentatricopeptide repeat-containing protein"/>
    <property type="match status" value="1"/>
</dbReference>
<name>A0A7J7NJ25_9MAGN</name>
<dbReference type="GO" id="GO:0003723">
    <property type="term" value="F:RNA binding"/>
    <property type="evidence" value="ECO:0007669"/>
    <property type="project" value="InterPro"/>
</dbReference>
<evidence type="ECO:0000256" key="2">
    <source>
        <dbReference type="ARBA" id="ARBA00022737"/>
    </source>
</evidence>
<dbReference type="AlphaFoldDB" id="A0A7J7NJ25"/>
<organism evidence="4 5">
    <name type="scientific">Kingdonia uniflora</name>
    <dbReference type="NCBI Taxonomy" id="39325"/>
    <lineage>
        <taxon>Eukaryota</taxon>
        <taxon>Viridiplantae</taxon>
        <taxon>Streptophyta</taxon>
        <taxon>Embryophyta</taxon>
        <taxon>Tracheophyta</taxon>
        <taxon>Spermatophyta</taxon>
        <taxon>Magnoliopsida</taxon>
        <taxon>Ranunculales</taxon>
        <taxon>Circaeasteraceae</taxon>
        <taxon>Kingdonia</taxon>
    </lineage>
</organism>
<dbReference type="FunFam" id="1.25.40.10:FF:000333">
    <property type="entry name" value="Pentatricopeptide repeat-containing protein"/>
    <property type="match status" value="1"/>
</dbReference>
<keyword evidence="5" id="KW-1185">Reference proteome</keyword>
<evidence type="ECO:0000256" key="1">
    <source>
        <dbReference type="ARBA" id="ARBA00006643"/>
    </source>
</evidence>
<accession>A0A7J7NJ25</accession>
<dbReference type="EMBL" id="JACGCM010000764">
    <property type="protein sequence ID" value="KAF6167177.1"/>
    <property type="molecule type" value="Genomic_DNA"/>
</dbReference>
<proteinExistence type="inferred from homology"/>
<dbReference type="GO" id="GO:0009451">
    <property type="term" value="P:RNA modification"/>
    <property type="evidence" value="ECO:0007669"/>
    <property type="project" value="InterPro"/>
</dbReference>
<comment type="similarity">
    <text evidence="1">Belongs to the PPR family. PCMP-H subfamily.</text>
</comment>
<evidence type="ECO:0000256" key="3">
    <source>
        <dbReference type="PROSITE-ProRule" id="PRU00708"/>
    </source>
</evidence>
<dbReference type="SUPFAM" id="SSF48452">
    <property type="entry name" value="TPR-like"/>
    <property type="match status" value="1"/>
</dbReference>
<dbReference type="Proteomes" id="UP000541444">
    <property type="component" value="Unassembled WGS sequence"/>
</dbReference>
<feature type="repeat" description="PPR" evidence="3">
    <location>
        <begin position="262"/>
        <end position="296"/>
    </location>
</feature>
<dbReference type="PROSITE" id="PS51375">
    <property type="entry name" value="PPR"/>
    <property type="match status" value="4"/>
</dbReference>
<reference evidence="4 5" key="1">
    <citation type="journal article" date="2020" name="IScience">
        <title>Genome Sequencing of the Endangered Kingdonia uniflora (Circaeasteraceae, Ranunculales) Reveals Potential Mechanisms of Evolutionary Specialization.</title>
        <authorList>
            <person name="Sun Y."/>
            <person name="Deng T."/>
            <person name="Zhang A."/>
            <person name="Moore M.J."/>
            <person name="Landis J.B."/>
            <person name="Lin N."/>
            <person name="Zhang H."/>
            <person name="Zhang X."/>
            <person name="Huang J."/>
            <person name="Zhang X."/>
            <person name="Sun H."/>
            <person name="Wang H."/>
        </authorList>
    </citation>
    <scope>NUCLEOTIDE SEQUENCE [LARGE SCALE GENOMIC DNA]</scope>
    <source>
        <strain evidence="4">TB1705</strain>
        <tissue evidence="4">Leaf</tissue>
    </source>
</reference>
<sequence>MQSPLQLIKFYLSQNLPTNAILTYTQLRREGIHHYHIIPLFLKACASLSLINHGKSLHAESIKSGVVSNVMIGTSLVSFYSKCDDLVDSRKLFDGMPERNVVSWNAMMEGYCRIGDMGSALMLFGGMPMMGTSVTWGQMIDGFARSGDIVSARRLFDEVPWEMKNVVVWTVMVDGYVRNGDMEAARRVFEEMPERNFFVWSSMIAGYCKKGDVKDAKGIFDRILVRNVVNWNALIAGYAQNGFCEEALETFRRMQIEGFEPDGVSVTSVLSACAQLGSLDSGKEIHDLIKSKGIKLNQFVSSGLVDIGFLKQGLEIFSKMTEKYGLIVGIKHYGCMVDLLGRAGMLEEAYNLITRMSMKPNDVIWGTLLGACKVHLNTEMAERVMKEIDAFHSHKCMVDDAQFVLLSNIYAASDRWEKAEKMREMMVKNGVQKIRGCSSISLGCTKFSFMPLLT</sequence>
<gene>
    <name evidence="4" type="ORF">GIB67_029815</name>
</gene>
<feature type="repeat" description="PPR" evidence="3">
    <location>
        <begin position="165"/>
        <end position="199"/>
    </location>
</feature>
<dbReference type="InterPro" id="IPR011990">
    <property type="entry name" value="TPR-like_helical_dom_sf"/>
</dbReference>
<comment type="caution">
    <text evidence="4">The sequence shown here is derived from an EMBL/GenBank/DDBJ whole genome shotgun (WGS) entry which is preliminary data.</text>
</comment>
<dbReference type="GO" id="GO:0048731">
    <property type="term" value="P:system development"/>
    <property type="evidence" value="ECO:0007669"/>
    <property type="project" value="UniProtKB-ARBA"/>
</dbReference>
<feature type="repeat" description="PPR" evidence="3">
    <location>
        <begin position="100"/>
        <end position="134"/>
    </location>
</feature>
<protein>
    <recommendedName>
        <fullName evidence="6">Chlororespiratory reduction 4</fullName>
    </recommendedName>
</protein>
<dbReference type="PANTHER" id="PTHR47926">
    <property type="entry name" value="PENTATRICOPEPTIDE REPEAT-CONTAINING PROTEIN"/>
    <property type="match status" value="1"/>
</dbReference>
<dbReference type="NCBIfam" id="TIGR00756">
    <property type="entry name" value="PPR"/>
    <property type="match status" value="5"/>
</dbReference>
<evidence type="ECO:0000313" key="4">
    <source>
        <dbReference type="EMBL" id="KAF6167177.1"/>
    </source>
</evidence>